<comment type="function">
    <text evidence="6">Thiol-specific peroxidase that catalyzes the reduction of hydrogen peroxide and organic hydroperoxides to water and alcohols, respectively. Plays a role in cell protection against oxidative stress by detoxifying peroxides.</text>
</comment>
<dbReference type="SUPFAM" id="SSF52833">
    <property type="entry name" value="Thioredoxin-like"/>
    <property type="match status" value="1"/>
</dbReference>
<evidence type="ECO:0000313" key="9">
    <source>
        <dbReference type="Proteomes" id="UP001302316"/>
    </source>
</evidence>
<dbReference type="InterPro" id="IPR002065">
    <property type="entry name" value="TPX"/>
</dbReference>
<dbReference type="PROSITE" id="PS01265">
    <property type="entry name" value="TPX"/>
    <property type="match status" value="1"/>
</dbReference>
<comment type="similarity">
    <text evidence="6">Belongs to the peroxiredoxin family. Tpx subfamily.</text>
</comment>
<evidence type="ECO:0000259" key="7">
    <source>
        <dbReference type="PROSITE" id="PS51352"/>
    </source>
</evidence>
<evidence type="ECO:0000256" key="5">
    <source>
        <dbReference type="ARBA" id="ARBA00023284"/>
    </source>
</evidence>
<keyword evidence="2 6" id="KW-0049">Antioxidant</keyword>
<organism evidence="8 9">
    <name type="scientific">Natronospira elongata</name>
    <dbReference type="NCBI Taxonomy" id="3110268"/>
    <lineage>
        <taxon>Bacteria</taxon>
        <taxon>Pseudomonadati</taxon>
        <taxon>Pseudomonadota</taxon>
        <taxon>Gammaproteobacteria</taxon>
        <taxon>Natronospirales</taxon>
        <taxon>Natronospiraceae</taxon>
        <taxon>Natronospira</taxon>
    </lineage>
</organism>
<dbReference type="GO" id="GO:0008379">
    <property type="term" value="F:thioredoxin peroxidase activity"/>
    <property type="evidence" value="ECO:0007669"/>
    <property type="project" value="UniProtKB-UniRule"/>
</dbReference>
<evidence type="ECO:0000256" key="1">
    <source>
        <dbReference type="ARBA" id="ARBA00022559"/>
    </source>
</evidence>
<dbReference type="CDD" id="cd03014">
    <property type="entry name" value="PRX_Atyp2cys"/>
    <property type="match status" value="1"/>
</dbReference>
<name>A0AAP6MLU6_9GAMM</name>
<dbReference type="AlphaFoldDB" id="A0AAP6MLU6"/>
<comment type="catalytic activity">
    <reaction evidence="6">
        <text>a hydroperoxide + [thioredoxin]-dithiol = an alcohol + [thioredoxin]-disulfide + H2O</text>
        <dbReference type="Rhea" id="RHEA:62620"/>
        <dbReference type="Rhea" id="RHEA-COMP:10698"/>
        <dbReference type="Rhea" id="RHEA-COMP:10700"/>
        <dbReference type="ChEBI" id="CHEBI:15377"/>
        <dbReference type="ChEBI" id="CHEBI:29950"/>
        <dbReference type="ChEBI" id="CHEBI:30879"/>
        <dbReference type="ChEBI" id="CHEBI:35924"/>
        <dbReference type="ChEBI" id="CHEBI:50058"/>
        <dbReference type="EC" id="1.11.1.24"/>
    </reaction>
</comment>
<protein>
    <recommendedName>
        <fullName evidence="6">Thiol peroxidase</fullName>
        <shortName evidence="6">Tpx</shortName>
        <ecNumber evidence="6">1.11.1.24</ecNumber>
    </recommendedName>
    <alternativeName>
        <fullName evidence="6">Peroxiredoxin tpx</fullName>
        <shortName evidence="6">Prx</shortName>
    </alternativeName>
    <alternativeName>
        <fullName evidence="6">Thioredoxin peroxidase</fullName>
    </alternativeName>
    <alternativeName>
        <fullName evidence="6">Thioredoxin-dependent peroxiredoxin</fullName>
    </alternativeName>
</protein>
<keyword evidence="4 6" id="KW-1015">Disulfide bond</keyword>
<evidence type="ECO:0000256" key="3">
    <source>
        <dbReference type="ARBA" id="ARBA00023002"/>
    </source>
</evidence>
<keyword evidence="9" id="KW-1185">Reference proteome</keyword>
<keyword evidence="3 6" id="KW-0560">Oxidoreductase</keyword>
<comment type="subunit">
    <text evidence="6">Homodimer.</text>
</comment>
<evidence type="ECO:0000256" key="2">
    <source>
        <dbReference type="ARBA" id="ARBA00022862"/>
    </source>
</evidence>
<dbReference type="InterPro" id="IPR013766">
    <property type="entry name" value="Thioredoxin_domain"/>
</dbReference>
<feature type="disulfide bond" description="Redox-active" evidence="6">
    <location>
        <begin position="60"/>
        <end position="94"/>
    </location>
</feature>
<dbReference type="Proteomes" id="UP001302316">
    <property type="component" value="Unassembled WGS sequence"/>
</dbReference>
<dbReference type="Gene3D" id="3.40.30.10">
    <property type="entry name" value="Glutaredoxin"/>
    <property type="match status" value="1"/>
</dbReference>
<keyword evidence="5 6" id="KW-0676">Redox-active center</keyword>
<dbReference type="PROSITE" id="PS51352">
    <property type="entry name" value="THIOREDOXIN_2"/>
    <property type="match status" value="1"/>
</dbReference>
<dbReference type="EMBL" id="JAYGII010000030">
    <property type="protein sequence ID" value="MEA5446385.1"/>
    <property type="molecule type" value="Genomic_DNA"/>
</dbReference>
<proteinExistence type="inferred from homology"/>
<dbReference type="EC" id="1.11.1.24" evidence="6"/>
<dbReference type="InterPro" id="IPR013740">
    <property type="entry name" value="Redoxin"/>
</dbReference>
<feature type="domain" description="Thioredoxin" evidence="7">
    <location>
        <begin position="18"/>
        <end position="166"/>
    </location>
</feature>
<reference evidence="8 9" key="1">
    <citation type="submission" date="2023-12" db="EMBL/GenBank/DDBJ databases">
        <title>Whole-genome sequencing of halo(alkali)philic microorganisms from hypersaline lakes.</title>
        <authorList>
            <person name="Sorokin D.Y."/>
            <person name="Merkel A.Y."/>
            <person name="Messina E."/>
            <person name="Yakimov M."/>
        </authorList>
    </citation>
    <scope>NUCLEOTIDE SEQUENCE [LARGE SCALE GENOMIC DNA]</scope>
    <source>
        <strain evidence="8 9">AB-CW1</strain>
    </source>
</reference>
<sequence>MATITLQGKKIHTAGDLPAVGSTAPDFRLVAGDFSDRSLKNFAGKKKVLNIFISLATGICAESTRKFNQFAAEHPDTVMLMISGDLPFASGQFCKDESLDNVITLSMMRNKDFGQDYGVLMTDGPSEGLTARAVVVLDENDKVLHAELVPEIAQEPDYEAALKVLG</sequence>
<dbReference type="NCBIfam" id="NF001808">
    <property type="entry name" value="PRK00522.1"/>
    <property type="match status" value="1"/>
</dbReference>
<dbReference type="HAMAP" id="MF_00269">
    <property type="entry name" value="Tpx"/>
    <property type="match status" value="1"/>
</dbReference>
<feature type="active site" description="Cysteine sulfenic acid (-SOH) intermediate" evidence="6">
    <location>
        <position position="60"/>
    </location>
</feature>
<keyword evidence="1 6" id="KW-0575">Peroxidase</keyword>
<comment type="caution">
    <text evidence="8">The sequence shown here is derived from an EMBL/GenBank/DDBJ whole genome shotgun (WGS) entry which is preliminary data.</text>
</comment>
<gene>
    <name evidence="6 8" type="primary">tpx</name>
    <name evidence="8" type="ORF">VCB98_11195</name>
</gene>
<dbReference type="PANTHER" id="PTHR43110:SF1">
    <property type="entry name" value="THIOL PEROXIDASE"/>
    <property type="match status" value="1"/>
</dbReference>
<dbReference type="InterPro" id="IPR018219">
    <property type="entry name" value="Tpx_CS"/>
</dbReference>
<evidence type="ECO:0000313" key="8">
    <source>
        <dbReference type="EMBL" id="MEA5446385.1"/>
    </source>
</evidence>
<comment type="miscellaneous">
    <text evidence="6">The active site is a conserved redox-active cysteine residue, the peroxidatic cysteine (C(P)), which makes the nucleophilic attack on the peroxide substrate. The peroxide oxidizes the C(P)-SH to cysteine sulfenic acid (C(P)-SOH), which then reacts with another cysteine residue, the resolving cysteine (C(R)), to form a disulfide bridge. The disulfide is subsequently reduced by an appropriate electron donor to complete the catalytic cycle. In this atypical 2-Cys peroxiredoxin, C(R) is present in the same subunit to form an intramolecular disulfide. The disulfide is subsequently reduced by thioredoxin.</text>
</comment>
<evidence type="ECO:0000256" key="4">
    <source>
        <dbReference type="ARBA" id="ARBA00023157"/>
    </source>
</evidence>
<dbReference type="RefSeq" id="WP_346052588.1">
    <property type="nucleotide sequence ID" value="NZ_JAYGII010000030.1"/>
</dbReference>
<dbReference type="Pfam" id="PF08534">
    <property type="entry name" value="Redoxin"/>
    <property type="match status" value="1"/>
</dbReference>
<evidence type="ECO:0000256" key="6">
    <source>
        <dbReference type="HAMAP-Rule" id="MF_00269"/>
    </source>
</evidence>
<accession>A0AAP6MLU6</accession>
<dbReference type="InterPro" id="IPR050455">
    <property type="entry name" value="Tpx_Peroxidase_subfamily"/>
</dbReference>
<dbReference type="PANTHER" id="PTHR43110">
    <property type="entry name" value="THIOL PEROXIDASE"/>
    <property type="match status" value="1"/>
</dbReference>
<dbReference type="InterPro" id="IPR036249">
    <property type="entry name" value="Thioredoxin-like_sf"/>
</dbReference>